<proteinExistence type="inferred from homology"/>
<dbReference type="PANTHER" id="PTHR12128:SF67">
    <property type="entry name" value="BLR3884 PROTEIN"/>
    <property type="match status" value="1"/>
</dbReference>
<gene>
    <name evidence="5" type="ORF">GR167_13705</name>
</gene>
<dbReference type="PIRSF" id="PIRSF001365">
    <property type="entry name" value="DHDPS"/>
    <property type="match status" value="1"/>
</dbReference>
<comment type="caution">
    <text evidence="5">The sequence shown here is derived from an EMBL/GenBank/DDBJ whole genome shotgun (WGS) entry which is preliminary data.</text>
</comment>
<feature type="active site" description="Proton donor/acceptor" evidence="3">
    <location>
        <position position="135"/>
    </location>
</feature>
<organism evidence="5 6">
    <name type="scientific">Thalassovita mangrovi</name>
    <dbReference type="NCBI Taxonomy" id="2692236"/>
    <lineage>
        <taxon>Bacteria</taxon>
        <taxon>Pseudomonadati</taxon>
        <taxon>Pseudomonadota</taxon>
        <taxon>Alphaproteobacteria</taxon>
        <taxon>Rhodobacterales</taxon>
        <taxon>Roseobacteraceae</taxon>
        <taxon>Thalassovita</taxon>
    </lineage>
</organism>
<accession>A0A6L8LT55</accession>
<comment type="similarity">
    <text evidence="2">Belongs to the DapA family.</text>
</comment>
<dbReference type="AlphaFoldDB" id="A0A6L8LT55"/>
<dbReference type="SUPFAM" id="SSF51569">
    <property type="entry name" value="Aldolase"/>
    <property type="match status" value="1"/>
</dbReference>
<dbReference type="PANTHER" id="PTHR12128">
    <property type="entry name" value="DIHYDRODIPICOLINATE SYNTHASE"/>
    <property type="match status" value="1"/>
</dbReference>
<dbReference type="RefSeq" id="WP_160974269.1">
    <property type="nucleotide sequence ID" value="NZ_WWEN01000005.1"/>
</dbReference>
<feature type="active site" description="Schiff-base intermediate with substrate" evidence="3">
    <location>
        <position position="165"/>
    </location>
</feature>
<reference evidence="5 6" key="1">
    <citation type="submission" date="2020-01" db="EMBL/GenBank/DDBJ databases">
        <authorList>
            <person name="Chen S."/>
        </authorList>
    </citation>
    <scope>NUCLEOTIDE SEQUENCE [LARGE SCALE GENOMIC DNA]</scope>
    <source>
        <strain evidence="5 6">GS-10</strain>
    </source>
</reference>
<feature type="binding site" evidence="4">
    <location>
        <position position="206"/>
    </location>
    <ligand>
        <name>pyruvate</name>
        <dbReference type="ChEBI" id="CHEBI:15361"/>
    </ligand>
</feature>
<dbReference type="GO" id="GO:0008840">
    <property type="term" value="F:4-hydroxy-tetrahydrodipicolinate synthase activity"/>
    <property type="evidence" value="ECO:0007669"/>
    <property type="project" value="TreeGrafter"/>
</dbReference>
<dbReference type="Proteomes" id="UP000479043">
    <property type="component" value="Unassembled WGS sequence"/>
</dbReference>
<dbReference type="InterPro" id="IPR002220">
    <property type="entry name" value="DapA-like"/>
</dbReference>
<feature type="binding site" evidence="4">
    <location>
        <position position="44"/>
    </location>
    <ligand>
        <name>pyruvate</name>
        <dbReference type="ChEBI" id="CHEBI:15361"/>
    </ligand>
</feature>
<dbReference type="Gene3D" id="3.20.20.70">
    <property type="entry name" value="Aldolase class I"/>
    <property type="match status" value="1"/>
</dbReference>
<keyword evidence="1 2" id="KW-0456">Lyase</keyword>
<dbReference type="EMBL" id="WWEN01000005">
    <property type="protein sequence ID" value="MYM56369.1"/>
    <property type="molecule type" value="Genomic_DNA"/>
</dbReference>
<dbReference type="CDD" id="cd00408">
    <property type="entry name" value="DHDPS-like"/>
    <property type="match status" value="1"/>
</dbReference>
<evidence type="ECO:0000313" key="6">
    <source>
        <dbReference type="Proteomes" id="UP000479043"/>
    </source>
</evidence>
<evidence type="ECO:0000256" key="1">
    <source>
        <dbReference type="ARBA" id="ARBA00023239"/>
    </source>
</evidence>
<dbReference type="PRINTS" id="PR00146">
    <property type="entry name" value="DHPICSNTHASE"/>
</dbReference>
<dbReference type="SMART" id="SM01130">
    <property type="entry name" value="DHDPS"/>
    <property type="match status" value="1"/>
</dbReference>
<evidence type="ECO:0000313" key="5">
    <source>
        <dbReference type="EMBL" id="MYM56369.1"/>
    </source>
</evidence>
<evidence type="ECO:0000256" key="3">
    <source>
        <dbReference type="PIRSR" id="PIRSR001365-1"/>
    </source>
</evidence>
<name>A0A6L8LT55_9RHOB</name>
<evidence type="ECO:0000256" key="2">
    <source>
        <dbReference type="PIRNR" id="PIRNR001365"/>
    </source>
</evidence>
<protein>
    <submittedName>
        <fullName evidence="5">Dihydrodipicolinate synthase family protein</fullName>
    </submittedName>
</protein>
<evidence type="ECO:0000256" key="4">
    <source>
        <dbReference type="PIRSR" id="PIRSR001365-2"/>
    </source>
</evidence>
<keyword evidence="6" id="KW-1185">Reference proteome</keyword>
<dbReference type="InterPro" id="IPR013785">
    <property type="entry name" value="Aldolase_TIM"/>
</dbReference>
<dbReference type="Pfam" id="PF00701">
    <property type="entry name" value="DHDPS"/>
    <property type="match status" value="1"/>
</dbReference>
<sequence length="297" mass="31615">MQGVIAAVPTPVDDTGRPQRGAFLEHCRWALENGCDGLNILGSTGEANSLDTATRRQVMSWAAEGLDTGRLMVGTGTPSLAETVALTAHADDLGYPVALVLPPYYYTPPSEQGLIAWYGALHRALGPRRIAVYFYNYPQMTGFPIPAPVIEALHRAHPDRFRGIKDSSGDLGYCRSLVASLPDLRVFPSNEAALAEAAVSGFAGCISATANVSAPLCGALWEGREAPDADLLQTVSAIRQAVSAQPLIPAVKHMVMRRSADPVWDNVLPPFLPLPPGARDALATIDLPAPAREQKTS</sequence>